<proteinExistence type="predicted"/>
<evidence type="ECO:0000313" key="2">
    <source>
        <dbReference type="EMBL" id="WAH39801.1"/>
    </source>
</evidence>
<name>A0ABY6ZC23_9BACL</name>
<protein>
    <submittedName>
        <fullName evidence="2">LssY C-terminal domain-containing protein</fullName>
    </submittedName>
</protein>
<dbReference type="InterPro" id="IPR025902">
    <property type="entry name" value="LssY-like-C_dom"/>
</dbReference>
<reference evidence="2" key="1">
    <citation type="submission" date="2022-08" db="EMBL/GenBank/DDBJ databases">
        <title>Alicyclobacillus fastidiosus DSM 17978, complete genome.</title>
        <authorList>
            <person name="Wang Q."/>
            <person name="Cai R."/>
            <person name="Wang Z."/>
        </authorList>
    </citation>
    <scope>NUCLEOTIDE SEQUENCE</scope>
    <source>
        <strain evidence="2">DSM 17978</strain>
    </source>
</reference>
<sequence>MYKSFNNNEQISLDKYPKCSLTKHGRPGDPINILILADKTVITQVFLKAGWKIPDPVSGKTGLKIGVDSIFGKPYPTAPVSNLYLYARKEDLAFERPGKTARTREHIRLWDTGDLYDGEAVWIGSATYDNGIELSHVNDLPTHHIDADVDKERDSVVSQLKPFMVSKIKIPYSTPTNDGHNGEGDRYYTDGYIAILSAEKSVDKGNFMITTLK</sequence>
<evidence type="ECO:0000259" key="1">
    <source>
        <dbReference type="Pfam" id="PF14067"/>
    </source>
</evidence>
<dbReference type="EMBL" id="CP104067">
    <property type="protein sequence ID" value="WAH39801.1"/>
    <property type="molecule type" value="Genomic_DNA"/>
</dbReference>
<accession>A0ABY6ZC23</accession>
<dbReference type="RefSeq" id="WP_268003699.1">
    <property type="nucleotide sequence ID" value="NZ_BSUT01000001.1"/>
</dbReference>
<gene>
    <name evidence="2" type="ORF">NZD89_15465</name>
</gene>
<evidence type="ECO:0000313" key="3">
    <source>
        <dbReference type="Proteomes" id="UP001164761"/>
    </source>
</evidence>
<dbReference type="Proteomes" id="UP001164761">
    <property type="component" value="Chromosome"/>
</dbReference>
<keyword evidence="3" id="KW-1185">Reference proteome</keyword>
<feature type="domain" description="LssY-like C-terminal" evidence="1">
    <location>
        <begin position="15"/>
        <end position="192"/>
    </location>
</feature>
<dbReference type="Pfam" id="PF14067">
    <property type="entry name" value="LssY_C"/>
    <property type="match status" value="1"/>
</dbReference>
<organism evidence="2 3">
    <name type="scientific">Alicyclobacillus fastidiosus</name>
    <dbReference type="NCBI Taxonomy" id="392011"/>
    <lineage>
        <taxon>Bacteria</taxon>
        <taxon>Bacillati</taxon>
        <taxon>Bacillota</taxon>
        <taxon>Bacilli</taxon>
        <taxon>Bacillales</taxon>
        <taxon>Alicyclobacillaceae</taxon>
        <taxon>Alicyclobacillus</taxon>
    </lineage>
</organism>